<dbReference type="PaxDb" id="2850-Phatr37043"/>
<dbReference type="InParanoid" id="B7G1Z4"/>
<keyword evidence="7" id="KW-1185">Reference proteome</keyword>
<dbReference type="Pfam" id="PF04752">
    <property type="entry name" value="ChaC"/>
    <property type="match status" value="1"/>
</dbReference>
<evidence type="ECO:0000256" key="1">
    <source>
        <dbReference type="ARBA" id="ARBA00012344"/>
    </source>
</evidence>
<feature type="domain" description="RCC1-like" evidence="5">
    <location>
        <begin position="247"/>
        <end position="635"/>
    </location>
</feature>
<keyword evidence="3" id="KW-0456">Lyase</keyword>
<dbReference type="InterPro" id="IPR000408">
    <property type="entry name" value="Reg_chr_condens"/>
</dbReference>
<dbReference type="PRINTS" id="PR00633">
    <property type="entry name" value="RCCNDNSATION"/>
</dbReference>
<dbReference type="PANTHER" id="PTHR22870">
    <property type="entry name" value="REGULATOR OF CHROMOSOME CONDENSATION"/>
    <property type="match status" value="1"/>
</dbReference>
<evidence type="ECO:0000256" key="4">
    <source>
        <dbReference type="PROSITE-ProRule" id="PRU00235"/>
    </source>
</evidence>
<dbReference type="InterPro" id="IPR051210">
    <property type="entry name" value="Ub_ligase/GEF_domain"/>
</dbReference>
<evidence type="ECO:0000256" key="3">
    <source>
        <dbReference type="ARBA" id="ARBA00023239"/>
    </source>
</evidence>
<evidence type="ECO:0000313" key="6">
    <source>
        <dbReference type="EMBL" id="EEC47211.1"/>
    </source>
</evidence>
<dbReference type="GO" id="GO:0061928">
    <property type="term" value="F:glutathione specific gamma-glutamylcyclotransferase activity"/>
    <property type="evidence" value="ECO:0007669"/>
    <property type="project" value="UniProtKB-EC"/>
</dbReference>
<dbReference type="Gene3D" id="2.130.10.30">
    <property type="entry name" value="Regulator of chromosome condensation 1/beta-lactamase-inhibitor protein II"/>
    <property type="match status" value="2"/>
</dbReference>
<dbReference type="eggNOG" id="KOG3182">
    <property type="taxonomic scope" value="Eukaryota"/>
</dbReference>
<accession>B7G1Z4</accession>
<dbReference type="EMBL" id="CM000614">
    <property type="protein sequence ID" value="EEC47211.1"/>
    <property type="molecule type" value="Genomic_DNA"/>
</dbReference>
<feature type="repeat" description="RCC1" evidence="4">
    <location>
        <begin position="314"/>
        <end position="366"/>
    </location>
</feature>
<dbReference type="InterPro" id="IPR036568">
    <property type="entry name" value="GGCT-like_sf"/>
</dbReference>
<dbReference type="STRING" id="556484.B7G1Z4"/>
<dbReference type="OMA" id="GWGRNDK"/>
<gene>
    <name evidence="6" type="ORF">PHATRDRAFT_37043</name>
</gene>
<dbReference type="Proteomes" id="UP000000759">
    <property type="component" value="Chromosome 12"/>
</dbReference>
<feature type="repeat" description="RCC1" evidence="4">
    <location>
        <begin position="469"/>
        <end position="525"/>
    </location>
</feature>
<dbReference type="InterPro" id="IPR009091">
    <property type="entry name" value="RCC1/BLIP-II"/>
</dbReference>
<name>B7G1Z4_PHATC</name>
<feature type="repeat" description="RCC1" evidence="4">
    <location>
        <begin position="530"/>
        <end position="579"/>
    </location>
</feature>
<dbReference type="SUPFAM" id="SSF50985">
    <property type="entry name" value="RCC1/BLIP-II"/>
    <property type="match status" value="1"/>
</dbReference>
<keyword evidence="2" id="KW-0677">Repeat</keyword>
<evidence type="ECO:0000256" key="2">
    <source>
        <dbReference type="ARBA" id="ARBA00022737"/>
    </source>
</evidence>
<feature type="repeat" description="RCC1" evidence="4">
    <location>
        <begin position="580"/>
        <end position="639"/>
    </location>
</feature>
<dbReference type="AlphaFoldDB" id="B7G1Z4"/>
<dbReference type="InterPro" id="IPR013024">
    <property type="entry name" value="GGCT-like"/>
</dbReference>
<protein>
    <recommendedName>
        <fullName evidence="1">glutathione-specific gamma-glutamylcyclotransferase</fullName>
        <ecNumber evidence="1">4.3.2.7</ecNumber>
    </recommendedName>
</protein>
<dbReference type="InterPro" id="IPR058923">
    <property type="entry name" value="RCC1-like_dom"/>
</dbReference>
<proteinExistence type="predicted"/>
<dbReference type="InterPro" id="IPR006840">
    <property type="entry name" value="ChaC"/>
</dbReference>
<evidence type="ECO:0000313" key="7">
    <source>
        <dbReference type="Proteomes" id="UP000000759"/>
    </source>
</evidence>
<dbReference type="HOGENOM" id="CLU_426103_0_0_1"/>
<reference evidence="7" key="2">
    <citation type="submission" date="2008-08" db="EMBL/GenBank/DDBJ databases">
        <authorList>
            <consortium name="Diatom Consortium"/>
            <person name="Grigoriev I."/>
            <person name="Grimwood J."/>
            <person name="Kuo A."/>
            <person name="Otillar R.P."/>
            <person name="Salamov A."/>
            <person name="Detter J.C."/>
            <person name="Lindquist E."/>
            <person name="Shapiro H."/>
            <person name="Lucas S."/>
            <person name="Glavina del Rio T."/>
            <person name="Pitluck S."/>
            <person name="Rokhsar D."/>
            <person name="Bowler C."/>
        </authorList>
    </citation>
    <scope>GENOME REANNOTATION</scope>
    <source>
        <strain evidence="7">CCAP 1055/1</strain>
    </source>
</reference>
<dbReference type="GO" id="GO:0006751">
    <property type="term" value="P:glutathione catabolic process"/>
    <property type="evidence" value="ECO:0007669"/>
    <property type="project" value="InterPro"/>
</dbReference>
<dbReference type="PANTHER" id="PTHR22870:SF466">
    <property type="entry name" value="ANKYRIN REPEAT-CONTAINING PROTEIN"/>
    <property type="match status" value="1"/>
</dbReference>
<dbReference type="OrthoDB" id="1933483at2759"/>
<dbReference type="RefSeq" id="XP_002181288.1">
    <property type="nucleotide sequence ID" value="XM_002181252.1"/>
</dbReference>
<dbReference type="SUPFAM" id="SSF110857">
    <property type="entry name" value="Gamma-glutamyl cyclotransferase-like"/>
    <property type="match status" value="1"/>
</dbReference>
<dbReference type="Gene3D" id="3.10.490.10">
    <property type="entry name" value="Gamma-glutamyl cyclotransferase-like"/>
    <property type="match status" value="1"/>
</dbReference>
<dbReference type="EC" id="4.3.2.7" evidence="1"/>
<reference evidence="6 7" key="1">
    <citation type="journal article" date="2008" name="Nature">
        <title>The Phaeodactylum genome reveals the evolutionary history of diatom genomes.</title>
        <authorList>
            <person name="Bowler C."/>
            <person name="Allen A.E."/>
            <person name="Badger J.H."/>
            <person name="Grimwood J."/>
            <person name="Jabbari K."/>
            <person name="Kuo A."/>
            <person name="Maheswari U."/>
            <person name="Martens C."/>
            <person name="Maumus F."/>
            <person name="Otillar R.P."/>
            <person name="Rayko E."/>
            <person name="Salamov A."/>
            <person name="Vandepoele K."/>
            <person name="Beszteri B."/>
            <person name="Gruber A."/>
            <person name="Heijde M."/>
            <person name="Katinka M."/>
            <person name="Mock T."/>
            <person name="Valentin K."/>
            <person name="Verret F."/>
            <person name="Berges J.A."/>
            <person name="Brownlee C."/>
            <person name="Cadoret J.P."/>
            <person name="Chiovitti A."/>
            <person name="Choi C.J."/>
            <person name="Coesel S."/>
            <person name="De Martino A."/>
            <person name="Detter J.C."/>
            <person name="Durkin C."/>
            <person name="Falciatore A."/>
            <person name="Fournet J."/>
            <person name="Haruta M."/>
            <person name="Huysman M.J."/>
            <person name="Jenkins B.D."/>
            <person name="Jiroutova K."/>
            <person name="Jorgensen R.E."/>
            <person name="Joubert Y."/>
            <person name="Kaplan A."/>
            <person name="Kroger N."/>
            <person name="Kroth P.G."/>
            <person name="La Roche J."/>
            <person name="Lindquist E."/>
            <person name="Lommer M."/>
            <person name="Martin-Jezequel V."/>
            <person name="Lopez P.J."/>
            <person name="Lucas S."/>
            <person name="Mangogna M."/>
            <person name="McGinnis K."/>
            <person name="Medlin L.K."/>
            <person name="Montsant A."/>
            <person name="Oudot-Le Secq M.P."/>
            <person name="Napoli C."/>
            <person name="Obornik M."/>
            <person name="Parker M.S."/>
            <person name="Petit J.L."/>
            <person name="Porcel B.M."/>
            <person name="Poulsen N."/>
            <person name="Robison M."/>
            <person name="Rychlewski L."/>
            <person name="Rynearson T.A."/>
            <person name="Schmutz J."/>
            <person name="Shapiro H."/>
            <person name="Siaut M."/>
            <person name="Stanley M."/>
            <person name="Sussman M.R."/>
            <person name="Taylor A.R."/>
            <person name="Vardi A."/>
            <person name="von Dassow P."/>
            <person name="Vyverman W."/>
            <person name="Willis A."/>
            <person name="Wyrwicz L.S."/>
            <person name="Rokhsar D.S."/>
            <person name="Weissenbach J."/>
            <person name="Armbrust E.V."/>
            <person name="Green B.R."/>
            <person name="Van de Peer Y."/>
            <person name="Grigoriev I.V."/>
        </authorList>
    </citation>
    <scope>NUCLEOTIDE SEQUENCE [LARGE SCALE GENOMIC DNA]</scope>
    <source>
        <strain evidence="6 7">CCAP 1055/1</strain>
    </source>
</reference>
<dbReference type="PROSITE" id="PS50012">
    <property type="entry name" value="RCC1_3"/>
    <property type="match status" value="6"/>
</dbReference>
<organism evidence="6 7">
    <name type="scientific">Phaeodactylum tricornutum (strain CCAP 1055/1)</name>
    <dbReference type="NCBI Taxonomy" id="556484"/>
    <lineage>
        <taxon>Eukaryota</taxon>
        <taxon>Sar</taxon>
        <taxon>Stramenopiles</taxon>
        <taxon>Ochrophyta</taxon>
        <taxon>Bacillariophyta</taxon>
        <taxon>Bacillariophyceae</taxon>
        <taxon>Bacillariophycidae</taxon>
        <taxon>Naviculales</taxon>
        <taxon>Phaeodactylaceae</taxon>
        <taxon>Phaeodactylum</taxon>
    </lineage>
</organism>
<feature type="repeat" description="RCC1" evidence="4">
    <location>
        <begin position="419"/>
        <end position="468"/>
    </location>
</feature>
<dbReference type="GeneID" id="7202213"/>
<dbReference type="Pfam" id="PF25390">
    <property type="entry name" value="WD40_RLD"/>
    <property type="match status" value="1"/>
</dbReference>
<feature type="repeat" description="RCC1" evidence="4">
    <location>
        <begin position="368"/>
        <end position="418"/>
    </location>
</feature>
<dbReference type="CDD" id="cd06661">
    <property type="entry name" value="GGCT_like"/>
    <property type="match status" value="1"/>
</dbReference>
<dbReference type="eggNOG" id="KOG1426">
    <property type="taxonomic scope" value="Eukaryota"/>
</dbReference>
<evidence type="ECO:0000259" key="5">
    <source>
        <dbReference type="Pfam" id="PF25390"/>
    </source>
</evidence>
<sequence length="643" mass="70316">MDTEENEEPLWDPIQQIYTGGVLPQTVEIQDLIAENNGTLRLFGYGSLCWNPGTGALADPSVRYAPGQARGYRRCWAQKSTDHRGLPCFPGIVCTLLKDQEFREFLSSGVDEETLTEGLIFEVPPPLVEECLAELDFREKGGYARDIIEVVEDKSGKVVQALLYRGTPQNPAFWPRALRDLPFAAGESLQTIMATAIGPSGENEVYLSRLDHFLGKVASGSTLKKYDDTLVLASMTKQLRNQNLHFMFGSGSNQRNQLLLQTENNAAALFNNEDAHEMKEIVLCADQTDKIEVNEKVISLFAGGGHSAILMQSGRLFLFGSNEHSQLGASGITQSSFPLPILTCLRDLFISYCSLGFSHSLVVEKETGRVYSFGDNARGQADPDNCASTIPLPTALPLKEHIVAVFAGVFHSAAVSEDGELITWGCGRFGQCLPVVRHRLYGHWKPDDGSRVLGVACGRRHTVTFDDRGRVWSFGENKYGQLGRDLKGEKYSRVPSLVDGDWGLDSLSVTGVHCGWSHTILQLENGKGELILFGWGRNDKGQLGVGTSSIVFNPVRLYPSHKIRLVACGSESTAIVDTDGEIWSCGWNEHGNLGLGHDFDAFELTKIKGAPITLTPGYSEKSSLGLALGGAHMIAMRLAKKTS</sequence>
<dbReference type="KEGG" id="pti:PHATRDRAFT_37043"/>